<reference evidence="1 2" key="1">
    <citation type="journal article" date="2015" name="Genom Data">
        <title>Draft genome sequence of a multidrug-resistant Chryseobacterium indologenes isolate from Malaysia.</title>
        <authorList>
            <person name="Yu C.Y."/>
            <person name="Ang G.Y."/>
            <person name="Cheng H.J."/>
            <person name="Cheong Y.M."/>
            <person name="Yin W.F."/>
            <person name="Chan K.G."/>
        </authorList>
    </citation>
    <scope>NUCLEOTIDE SEQUENCE [LARGE SCALE GENOMIC DNA]</scope>
    <source>
        <strain evidence="1 2">CI_885</strain>
    </source>
</reference>
<dbReference type="RefSeq" id="WP_062701506.1">
    <property type="nucleotide sequence ID" value="NZ_LJOD01000012.1"/>
</dbReference>
<gene>
    <name evidence="1" type="ORF">AOB46_16905</name>
</gene>
<organism evidence="1 2">
    <name type="scientific">Chryseobacterium indologenes</name>
    <name type="common">Flavobacterium indologenes</name>
    <dbReference type="NCBI Taxonomy" id="253"/>
    <lineage>
        <taxon>Bacteria</taxon>
        <taxon>Pseudomonadati</taxon>
        <taxon>Bacteroidota</taxon>
        <taxon>Flavobacteriia</taxon>
        <taxon>Flavobacteriales</taxon>
        <taxon>Weeksellaceae</taxon>
        <taxon>Chryseobacterium group</taxon>
        <taxon>Chryseobacterium</taxon>
    </lineage>
</organism>
<name>A0A0N1KRU1_CHRID</name>
<protein>
    <submittedName>
        <fullName evidence="1">Uncharacterized protein</fullName>
    </submittedName>
</protein>
<evidence type="ECO:0000313" key="2">
    <source>
        <dbReference type="Proteomes" id="UP000037953"/>
    </source>
</evidence>
<dbReference type="Proteomes" id="UP000037953">
    <property type="component" value="Unassembled WGS sequence"/>
</dbReference>
<dbReference type="EMBL" id="LJOD01000012">
    <property type="protein sequence ID" value="KPE50118.1"/>
    <property type="molecule type" value="Genomic_DNA"/>
</dbReference>
<dbReference type="PATRIC" id="fig|253.9.peg.1318"/>
<sequence>MKYSTIITYRIYDPDNVKHDDPEAQALLDLIHNNMLSAFTDEIRKEVFKYNKILQGCHLEFVLDLNEARKSDFKPKINRIFIPKSKEKIVNIVLNLIRDSKEEELIIKRQKKFN</sequence>
<evidence type="ECO:0000313" key="1">
    <source>
        <dbReference type="EMBL" id="KPE50118.1"/>
    </source>
</evidence>
<comment type="caution">
    <text evidence="1">The sequence shown here is derived from an EMBL/GenBank/DDBJ whole genome shotgun (WGS) entry which is preliminary data.</text>
</comment>
<proteinExistence type="predicted"/>
<dbReference type="OrthoDB" id="1274580at2"/>
<dbReference type="AlphaFoldDB" id="A0A0N1KRU1"/>
<reference evidence="2" key="2">
    <citation type="submission" date="2015-09" db="EMBL/GenBank/DDBJ databases">
        <title>Draft genome sequence of a multidrug-resistant Chryseobacterium indologenes isolate from Malaysia.</title>
        <authorList>
            <person name="Yu C.Y."/>
            <person name="Ang G.Y."/>
            <person name="Chan K.-G."/>
        </authorList>
    </citation>
    <scope>NUCLEOTIDE SEQUENCE [LARGE SCALE GENOMIC DNA]</scope>
    <source>
        <strain evidence="2">CI_885</strain>
    </source>
</reference>
<accession>A0A0N1KRU1</accession>